<dbReference type="EMBL" id="NNRK01000035">
    <property type="protein sequence ID" value="OYR08030.1"/>
    <property type="molecule type" value="Genomic_DNA"/>
</dbReference>
<dbReference type="Proteomes" id="UP000216345">
    <property type="component" value="Unassembled WGS sequence"/>
</dbReference>
<comment type="caution">
    <text evidence="2">The sequence shown here is derived from an EMBL/GenBank/DDBJ whole genome shotgun (WGS) entry which is preliminary data.</text>
</comment>
<sequence length="126" mass="13483">MYFRLGSLMAAGLIFATAPVAAETLKVRDITDKQLISERAADFENDLNQLGIAAKLNCNLLIGSRGESGHESFGAICDMNISGKKPTSIMLCNDTMIGKLTIKAFGFSENKSELAAFTEMNCQPGG</sequence>
<feature type="chain" id="PRO_5012355294" description="DUF3718 domain-containing protein" evidence="1">
    <location>
        <begin position="23"/>
        <end position="126"/>
    </location>
</feature>
<proteinExistence type="predicted"/>
<evidence type="ECO:0000313" key="3">
    <source>
        <dbReference type="Proteomes" id="UP000216345"/>
    </source>
</evidence>
<feature type="signal peptide" evidence="1">
    <location>
        <begin position="1"/>
        <end position="22"/>
    </location>
</feature>
<dbReference type="OrthoDB" id="8446813at2"/>
<reference evidence="2 3" key="1">
    <citation type="submission" date="2017-07" db="EMBL/GenBank/DDBJ databases">
        <title>Phylogenetic study on the rhizospheric bacterium Ochrobactrum sp. A44.</title>
        <authorList>
            <person name="Krzyzanowska D.M."/>
            <person name="Ossowicki A."/>
            <person name="Rajewska M."/>
            <person name="Maciag T."/>
            <person name="Kaczynski Z."/>
            <person name="Czerwicka M."/>
            <person name="Jafra S."/>
        </authorList>
    </citation>
    <scope>NUCLEOTIDE SEQUENCE [LARGE SCALE GENOMIC DNA]</scope>
    <source>
        <strain evidence="2 3">PR17</strain>
    </source>
</reference>
<evidence type="ECO:0000313" key="2">
    <source>
        <dbReference type="EMBL" id="OYR08030.1"/>
    </source>
</evidence>
<organism evidence="2 3">
    <name type="scientific">Brucella rhizosphaerae</name>
    <dbReference type="NCBI Taxonomy" id="571254"/>
    <lineage>
        <taxon>Bacteria</taxon>
        <taxon>Pseudomonadati</taxon>
        <taxon>Pseudomonadota</taxon>
        <taxon>Alphaproteobacteria</taxon>
        <taxon>Hyphomicrobiales</taxon>
        <taxon>Brucellaceae</taxon>
        <taxon>Brucella/Ochrobactrum group</taxon>
        <taxon>Brucella</taxon>
    </lineage>
</organism>
<dbReference type="RefSeq" id="WP_094579256.1">
    <property type="nucleotide sequence ID" value="NZ_JBHEEL010000005.1"/>
</dbReference>
<gene>
    <name evidence="2" type="ORF">CEV32_2741</name>
</gene>
<evidence type="ECO:0000256" key="1">
    <source>
        <dbReference type="SAM" id="SignalP"/>
    </source>
</evidence>
<evidence type="ECO:0008006" key="4">
    <source>
        <dbReference type="Google" id="ProtNLM"/>
    </source>
</evidence>
<keyword evidence="3" id="KW-1185">Reference proteome</keyword>
<dbReference type="AlphaFoldDB" id="A0A256EZY4"/>
<keyword evidence="1" id="KW-0732">Signal</keyword>
<protein>
    <recommendedName>
        <fullName evidence="4">DUF3718 domain-containing protein</fullName>
    </recommendedName>
</protein>
<accession>A0A256EZY4</accession>
<name>A0A256EZY4_9HYPH</name>